<dbReference type="EMBL" id="JACRSY010000015">
    <property type="protein sequence ID" value="MBC8580021.1"/>
    <property type="molecule type" value="Genomic_DNA"/>
</dbReference>
<evidence type="ECO:0000313" key="1">
    <source>
        <dbReference type="EMBL" id="MBC8580021.1"/>
    </source>
</evidence>
<dbReference type="Proteomes" id="UP000655830">
    <property type="component" value="Unassembled WGS sequence"/>
</dbReference>
<dbReference type="CDD" id="cd08054">
    <property type="entry name" value="gp6"/>
    <property type="match status" value="1"/>
</dbReference>
<dbReference type="Pfam" id="PF05135">
    <property type="entry name" value="Phage_connect_1"/>
    <property type="match status" value="1"/>
</dbReference>
<dbReference type="InterPro" id="IPR006450">
    <property type="entry name" value="Phage_HK97_gp6-like"/>
</dbReference>
<keyword evidence="2" id="KW-1185">Reference proteome</keyword>
<reference evidence="1" key="1">
    <citation type="submission" date="2020-08" db="EMBL/GenBank/DDBJ databases">
        <title>Genome public.</title>
        <authorList>
            <person name="Liu C."/>
            <person name="Sun Q."/>
        </authorList>
    </citation>
    <scope>NUCLEOTIDE SEQUENCE</scope>
    <source>
        <strain evidence="1">NSJ-12</strain>
    </source>
</reference>
<proteinExistence type="predicted"/>
<dbReference type="Gene3D" id="1.10.3230.30">
    <property type="entry name" value="Phage gp6-like head-tail connector protein"/>
    <property type="match status" value="1"/>
</dbReference>
<gene>
    <name evidence="1" type="ORF">H8718_10850</name>
</gene>
<organism evidence="1 2">
    <name type="scientific">Zhenhengia yiwuensis</name>
    <dbReference type="NCBI Taxonomy" id="2763666"/>
    <lineage>
        <taxon>Bacteria</taxon>
        <taxon>Bacillati</taxon>
        <taxon>Bacillota</taxon>
        <taxon>Clostridia</taxon>
        <taxon>Lachnospirales</taxon>
        <taxon>Lachnospiraceae</taxon>
        <taxon>Zhenhengia</taxon>
    </lineage>
</organism>
<accession>A0A926EI20</accession>
<dbReference type="InterPro" id="IPR021146">
    <property type="entry name" value="Phage_gp6-like_head-tail"/>
</dbReference>
<sequence length="90" mass="10418">MTIVKEYLRQDSDEDDRLITAIIEASKSYICNYTGQSIEQLEEHEDVTVAVLVLIAEFYDNRTINVNDRLNLRMNTMLESLLGRHSVNLL</sequence>
<name>A0A926EI20_9FIRM</name>
<dbReference type="NCBIfam" id="TIGR01560">
    <property type="entry name" value="put_DNA_pack"/>
    <property type="match status" value="1"/>
</dbReference>
<protein>
    <submittedName>
        <fullName evidence="1">Phage gp6-like head-tail connector protein</fullName>
    </submittedName>
</protein>
<dbReference type="RefSeq" id="WP_249332917.1">
    <property type="nucleotide sequence ID" value="NZ_JACRSY010000015.1"/>
</dbReference>
<dbReference type="AlphaFoldDB" id="A0A926EI20"/>
<evidence type="ECO:0000313" key="2">
    <source>
        <dbReference type="Proteomes" id="UP000655830"/>
    </source>
</evidence>
<comment type="caution">
    <text evidence="1">The sequence shown here is derived from an EMBL/GenBank/DDBJ whole genome shotgun (WGS) entry which is preliminary data.</text>
</comment>